<accession>A0A9W9HMY5</accession>
<reference evidence="1" key="2">
    <citation type="journal article" date="2023" name="IMA Fungus">
        <title>Comparative genomic study of the Penicillium genus elucidates a diverse pangenome and 15 lateral gene transfer events.</title>
        <authorList>
            <person name="Petersen C."/>
            <person name="Sorensen T."/>
            <person name="Nielsen M.R."/>
            <person name="Sondergaard T.E."/>
            <person name="Sorensen J.L."/>
            <person name="Fitzpatrick D.A."/>
            <person name="Frisvad J.C."/>
            <person name="Nielsen K.L."/>
        </authorList>
    </citation>
    <scope>NUCLEOTIDE SEQUENCE</scope>
    <source>
        <strain evidence="1">IBT 21917</strain>
    </source>
</reference>
<dbReference type="Pfam" id="PF11885">
    <property type="entry name" value="DUF3405"/>
    <property type="match status" value="1"/>
</dbReference>
<gene>
    <name evidence="1" type="ORF">N7492_010020</name>
</gene>
<evidence type="ECO:0000313" key="1">
    <source>
        <dbReference type="EMBL" id="KAJ5151725.1"/>
    </source>
</evidence>
<sequence length="679" mass="78210">MRQYFRFLLVAVTLSTVLFLVFIHPPYQPVVEASLEERRVDNQAAPQEPIHPDISQQGEPVAENVISPQQRYLAEIESYPRQFLTFISTLAKLPLEKSWHPQLSDDPRLNSGPGTGPIPKIYRPYPDYQSQEWKQSHRGTFKPCMGPRGKLLPDSLDDQVGAYIGTPKGFPRTLFGSHEAVGWDGEISFDRYTRYGAYGLGENEKVANWARPSKVKWEKVDWGNLQAKCVADNADRYEVGVSRSAIPPEARTVVLIRTYTGKQYSDNDMINIRAMITELTLQSGGQYEVILLVHVKDDAISLEDERERLLQENVPREFWGIARFWKMATEVAGYPELNPELMDVHHSQWLPIQDFMKKNPQFEYAWNWEIDSRFTGHYYEFADRTAKFGREQPRRGIWERSERFYIPRYHGDYEQYREFVNRQDPAGAWGPMPMWAAQEDGQDAARSVQGIKHLGPSPPVPVATQDNFEWGVGEEADLMTFLPIFNPINTEWVIRYEVFGYIGRETPRRAALITHCRLSRRLLMAMDNENRQGRHMSAELFHVSTAFLHGFKGLTVPHPVYSDRLMPGNRISRWFNSGVNGRSGNTNDSPFSWGRESRFKDVSWYYRANLPGRLYWNFLGWEKGGTGGPKFEKINGRHCLPSILFHPVKDVYPESDSIGYDFDSDLGSQAAPEALEHLQ</sequence>
<name>A0A9W9HMY5_9EURO</name>
<dbReference type="PANTHER" id="PTHR36205:SF2">
    <property type="entry name" value="MAJOR FACILITATOR SUPERFAMILY TRANSPORTER"/>
    <property type="match status" value="1"/>
</dbReference>
<dbReference type="PANTHER" id="PTHR36205">
    <property type="entry name" value="CHROMOSOME 19, WHOLE GENOME SHOTGUN SEQUENCE"/>
    <property type="match status" value="1"/>
</dbReference>
<dbReference type="OrthoDB" id="3353407at2759"/>
<dbReference type="AlphaFoldDB" id="A0A9W9HMY5"/>
<organism evidence="1 2">
    <name type="scientific">Penicillium capsulatum</name>
    <dbReference type="NCBI Taxonomy" id="69766"/>
    <lineage>
        <taxon>Eukaryota</taxon>
        <taxon>Fungi</taxon>
        <taxon>Dikarya</taxon>
        <taxon>Ascomycota</taxon>
        <taxon>Pezizomycotina</taxon>
        <taxon>Eurotiomycetes</taxon>
        <taxon>Eurotiomycetidae</taxon>
        <taxon>Eurotiales</taxon>
        <taxon>Aspergillaceae</taxon>
        <taxon>Penicillium</taxon>
    </lineage>
</organism>
<evidence type="ECO:0000313" key="2">
    <source>
        <dbReference type="Proteomes" id="UP001146351"/>
    </source>
</evidence>
<reference evidence="1" key="1">
    <citation type="submission" date="2022-11" db="EMBL/GenBank/DDBJ databases">
        <authorList>
            <person name="Petersen C."/>
        </authorList>
    </citation>
    <scope>NUCLEOTIDE SEQUENCE</scope>
    <source>
        <strain evidence="1">IBT 21917</strain>
    </source>
</reference>
<dbReference type="Proteomes" id="UP001146351">
    <property type="component" value="Unassembled WGS sequence"/>
</dbReference>
<keyword evidence="2" id="KW-1185">Reference proteome</keyword>
<comment type="caution">
    <text evidence="1">The sequence shown here is derived from an EMBL/GenBank/DDBJ whole genome shotgun (WGS) entry which is preliminary data.</text>
</comment>
<dbReference type="EMBL" id="JAPQKO010000008">
    <property type="protein sequence ID" value="KAJ5151725.1"/>
    <property type="molecule type" value="Genomic_DNA"/>
</dbReference>
<protein>
    <submittedName>
        <fullName evidence="1">Uncharacterized protein</fullName>
    </submittedName>
</protein>
<dbReference type="InterPro" id="IPR021822">
    <property type="entry name" value="DUF3405"/>
</dbReference>
<proteinExistence type="predicted"/>